<evidence type="ECO:0000313" key="4">
    <source>
        <dbReference type="EMBL" id="CAK0823810.1"/>
    </source>
</evidence>
<dbReference type="SUPFAM" id="SSF51045">
    <property type="entry name" value="WW domain"/>
    <property type="match status" value="1"/>
</dbReference>
<feature type="compositionally biased region" description="Low complexity" evidence="2">
    <location>
        <begin position="288"/>
        <end position="300"/>
    </location>
</feature>
<reference evidence="4" key="1">
    <citation type="submission" date="2023-10" db="EMBL/GenBank/DDBJ databases">
        <authorList>
            <person name="Chen Y."/>
            <person name="Shah S."/>
            <person name="Dougan E. K."/>
            <person name="Thang M."/>
            <person name="Chan C."/>
        </authorList>
    </citation>
    <scope>NUCLEOTIDE SEQUENCE [LARGE SCALE GENOMIC DNA]</scope>
</reference>
<dbReference type="Pfam" id="PF00397">
    <property type="entry name" value="WW"/>
    <property type="match status" value="1"/>
</dbReference>
<dbReference type="InterPro" id="IPR036020">
    <property type="entry name" value="WW_dom_sf"/>
</dbReference>
<evidence type="ECO:0000256" key="2">
    <source>
        <dbReference type="SAM" id="MobiDB-lite"/>
    </source>
</evidence>
<feature type="compositionally biased region" description="Low complexity" evidence="2">
    <location>
        <begin position="11"/>
        <end position="25"/>
    </location>
</feature>
<feature type="region of interest" description="Disordered" evidence="2">
    <location>
        <begin position="1"/>
        <end position="47"/>
    </location>
</feature>
<comment type="similarity">
    <text evidence="1">Belongs to the menorin family.</text>
</comment>
<evidence type="ECO:0000256" key="1">
    <source>
        <dbReference type="ARBA" id="ARBA00044953"/>
    </source>
</evidence>
<feature type="region of interest" description="Disordered" evidence="2">
    <location>
        <begin position="288"/>
        <end position="316"/>
    </location>
</feature>
<organism evidence="4 5">
    <name type="scientific">Prorocentrum cordatum</name>
    <dbReference type="NCBI Taxonomy" id="2364126"/>
    <lineage>
        <taxon>Eukaryota</taxon>
        <taxon>Sar</taxon>
        <taxon>Alveolata</taxon>
        <taxon>Dinophyceae</taxon>
        <taxon>Prorocentrales</taxon>
        <taxon>Prorocentraceae</taxon>
        <taxon>Prorocentrum</taxon>
    </lineage>
</organism>
<evidence type="ECO:0000313" key="5">
    <source>
        <dbReference type="Proteomes" id="UP001189429"/>
    </source>
</evidence>
<dbReference type="PANTHER" id="PTHR21184">
    <property type="entry name" value="MENORIN (DENDRITIC BRANCHING PROTEIN)"/>
    <property type="match status" value="1"/>
</dbReference>
<dbReference type="InterPro" id="IPR001202">
    <property type="entry name" value="WW_dom"/>
</dbReference>
<feature type="compositionally biased region" description="Acidic residues" evidence="2">
    <location>
        <begin position="26"/>
        <end position="35"/>
    </location>
</feature>
<keyword evidence="5" id="KW-1185">Reference proteome</keyword>
<dbReference type="PROSITE" id="PS50020">
    <property type="entry name" value="WW_DOMAIN_2"/>
    <property type="match status" value="1"/>
</dbReference>
<dbReference type="EMBL" id="CAUYUJ010008391">
    <property type="protein sequence ID" value="CAK0823810.1"/>
    <property type="molecule type" value="Genomic_DNA"/>
</dbReference>
<dbReference type="InterPro" id="IPR019356">
    <property type="entry name" value="Menorin_dom"/>
</dbReference>
<gene>
    <name evidence="4" type="ORF">PCOR1329_LOCUS24386</name>
</gene>
<dbReference type="Pfam" id="PF10223">
    <property type="entry name" value="Menorin_N"/>
    <property type="match status" value="1"/>
</dbReference>
<protein>
    <recommendedName>
        <fullName evidence="3">WW domain-containing protein</fullName>
    </recommendedName>
</protein>
<feature type="compositionally biased region" description="Gly residues" evidence="2">
    <location>
        <begin position="301"/>
        <end position="311"/>
    </location>
</feature>
<accession>A0ABN9RX16</accession>
<dbReference type="PROSITE" id="PS01159">
    <property type="entry name" value="WW_DOMAIN_1"/>
    <property type="match status" value="1"/>
</dbReference>
<dbReference type="PANTHER" id="PTHR21184:SF6">
    <property type="entry name" value="CONSERVED PLASMA MEMBRANE PROTEIN"/>
    <property type="match status" value="1"/>
</dbReference>
<dbReference type="Proteomes" id="UP001189429">
    <property type="component" value="Unassembled WGS sequence"/>
</dbReference>
<name>A0ABN9RX16_9DINO</name>
<dbReference type="CDD" id="cd00201">
    <property type="entry name" value="WW"/>
    <property type="match status" value="1"/>
</dbReference>
<proteinExistence type="inferred from homology"/>
<dbReference type="SMART" id="SM00456">
    <property type="entry name" value="WW"/>
    <property type="match status" value="1"/>
</dbReference>
<feature type="region of interest" description="Disordered" evidence="2">
    <location>
        <begin position="84"/>
        <end position="126"/>
    </location>
</feature>
<evidence type="ECO:0000259" key="3">
    <source>
        <dbReference type="PROSITE" id="PS50020"/>
    </source>
</evidence>
<comment type="caution">
    <text evidence="4">The sequence shown here is derived from an EMBL/GenBank/DDBJ whole genome shotgun (WGS) entry which is preliminary data.</text>
</comment>
<sequence length="579" mass="61147">MEEPSAEVPQSEASAAGCAPAAGSEDGADPADADESASPGGPEPLVDLSVCLPEDILNARLLPGWEVAVDPSTGYPYYANRATGQSQWEPPVEEAPPAGPETGLEANARPRHPAGPEPGPGAAGPGALALQVHYPQSAAEHFSESFAHRLRWAHAVNSKRRLRGALAASAHFLEADVAAGPLTPAAQLYEAPPVSPGGDLSAPPPIQAPSRRGERGRLSGAAPTQETTSVLTASQQSVIMAHYPTEGSSDLSLERFVSAVLRHNERLDSGRDQHDIWFAEDVVDCEATPTGGASSSVSGATEGGPSLGAGAGHPMASRRRQPVLDVEPIGSAKDEAVAFAKDLTRELDDQAKVNGRVLTACVGSRRDHSSANSQTRRVRKGIKLDFKHFDCVEPTIRYLREIDAARRLGGHLWLNADVLAGPGALLSPLNAKEFVRLCAEQLPEAVLSLSWGASVISTTRLYTKEMVDRMIELCMEPFVNQSAAGDQEEVCLTPAATCNHITFAIAAEFALASSEQLRRLLNSVPGSSLTIFSGVGSLGITPAYVQELVVTYGKTRCFLDLRVSKPWRSCTTGNACSVQ</sequence>
<dbReference type="Gene3D" id="2.20.70.10">
    <property type="match status" value="1"/>
</dbReference>
<feature type="domain" description="WW" evidence="3">
    <location>
        <begin position="59"/>
        <end position="93"/>
    </location>
</feature>
<feature type="region of interest" description="Disordered" evidence="2">
    <location>
        <begin position="189"/>
        <end position="229"/>
    </location>
</feature>